<dbReference type="Proteomes" id="UP001205603">
    <property type="component" value="Unassembled WGS sequence"/>
</dbReference>
<feature type="domain" description="N-acetyltransferase" evidence="1">
    <location>
        <begin position="4"/>
        <end position="142"/>
    </location>
</feature>
<dbReference type="RefSeq" id="WP_255025497.1">
    <property type="nucleotide sequence ID" value="NZ_JANDHW010000002.1"/>
</dbReference>
<organism evidence="2 3">
    <name type="scientific">Coprobacter tertius</name>
    <dbReference type="NCBI Taxonomy" id="2944915"/>
    <lineage>
        <taxon>Bacteria</taxon>
        <taxon>Pseudomonadati</taxon>
        <taxon>Bacteroidota</taxon>
        <taxon>Bacteroidia</taxon>
        <taxon>Bacteroidales</taxon>
        <taxon>Barnesiellaceae</taxon>
        <taxon>Coprobacter</taxon>
    </lineage>
</organism>
<protein>
    <submittedName>
        <fullName evidence="2">GNAT family N-acetyltransferase</fullName>
    </submittedName>
</protein>
<proteinExistence type="predicted"/>
<dbReference type="Pfam" id="PF13508">
    <property type="entry name" value="Acetyltransf_7"/>
    <property type="match status" value="1"/>
</dbReference>
<gene>
    <name evidence="2" type="ORF">NMU02_02095</name>
</gene>
<evidence type="ECO:0000259" key="1">
    <source>
        <dbReference type="PROSITE" id="PS51186"/>
    </source>
</evidence>
<dbReference type="PROSITE" id="PS51186">
    <property type="entry name" value="GNAT"/>
    <property type="match status" value="1"/>
</dbReference>
<name>A0ABT1ME19_9BACT</name>
<comment type="caution">
    <text evidence="2">The sequence shown here is derived from an EMBL/GenBank/DDBJ whole genome shotgun (WGS) entry which is preliminary data.</text>
</comment>
<dbReference type="InterPro" id="IPR016181">
    <property type="entry name" value="Acyl_CoA_acyltransferase"/>
</dbReference>
<dbReference type="EMBL" id="JANDHW010000002">
    <property type="protein sequence ID" value="MCP9610882.1"/>
    <property type="molecule type" value="Genomic_DNA"/>
</dbReference>
<sequence>MEKVMINHEKHFLYPVWSELYATAFPVFEQRTGEQQEYAFSCSQYRLTAYTDNGQFIGFIAYWTFDTYIYIEHFAVDTVLRGKGYGSRILNDFVVGNPKTVLLEIDPVVDEVSAARLKFYRRCGFYENEFPHIHPPYRIGCSGHSLVVLSGGRKISGEEYDRFAEDLKVQVMGIPK</sequence>
<dbReference type="CDD" id="cd04301">
    <property type="entry name" value="NAT_SF"/>
    <property type="match status" value="1"/>
</dbReference>
<dbReference type="InterPro" id="IPR000182">
    <property type="entry name" value="GNAT_dom"/>
</dbReference>
<dbReference type="Gene3D" id="3.40.630.30">
    <property type="match status" value="1"/>
</dbReference>
<evidence type="ECO:0000313" key="2">
    <source>
        <dbReference type="EMBL" id="MCP9610882.1"/>
    </source>
</evidence>
<keyword evidence="3" id="KW-1185">Reference proteome</keyword>
<evidence type="ECO:0000313" key="3">
    <source>
        <dbReference type="Proteomes" id="UP001205603"/>
    </source>
</evidence>
<accession>A0ABT1ME19</accession>
<reference evidence="2 3" key="1">
    <citation type="submission" date="2022-07" db="EMBL/GenBank/DDBJ databases">
        <title>Fecal culturing of patients with breast cancer.</title>
        <authorList>
            <person name="Teng N.M.Y."/>
            <person name="Kiu R."/>
            <person name="Evans R."/>
            <person name="Baker D.J."/>
            <person name="Zenner C."/>
            <person name="Robinson S.D."/>
            <person name="Hall L.J."/>
        </authorList>
    </citation>
    <scope>NUCLEOTIDE SEQUENCE [LARGE SCALE GENOMIC DNA]</scope>
    <source>
        <strain evidence="2 3">LH1063</strain>
    </source>
</reference>
<dbReference type="SUPFAM" id="SSF55729">
    <property type="entry name" value="Acyl-CoA N-acyltransferases (Nat)"/>
    <property type="match status" value="1"/>
</dbReference>